<dbReference type="Pfam" id="PF01555">
    <property type="entry name" value="N6_N4_Mtase"/>
    <property type="match status" value="1"/>
</dbReference>
<reference evidence="6 7" key="1">
    <citation type="submission" date="2017-12" db="EMBL/GenBank/DDBJ databases">
        <title>Isolation and characterization of estrogens degradatiion strain Microbacterium hominis SJTG1.</title>
        <authorList>
            <person name="Xiong W."/>
            <person name="Yin C."/>
            <person name="Zheng D."/>
            <person name="Liang R."/>
        </authorList>
    </citation>
    <scope>NUCLEOTIDE SEQUENCE [LARGE SCALE GENOMIC DNA]</scope>
    <source>
        <strain evidence="6 7">SJTG1</strain>
    </source>
</reference>
<keyword evidence="3" id="KW-0808">Transferase</keyword>
<dbReference type="GO" id="GO:0003677">
    <property type="term" value="F:DNA binding"/>
    <property type="evidence" value="ECO:0007669"/>
    <property type="project" value="InterPro"/>
</dbReference>
<gene>
    <name evidence="6" type="ORF">CXR34_08390</name>
</gene>
<dbReference type="AlphaFoldDB" id="A0A2K9D7A8"/>
<dbReference type="InterPro" id="IPR002941">
    <property type="entry name" value="DNA_methylase_N4/N6"/>
</dbReference>
<dbReference type="GO" id="GO:0008170">
    <property type="term" value="F:N-methyltransferase activity"/>
    <property type="evidence" value="ECO:0007669"/>
    <property type="project" value="InterPro"/>
</dbReference>
<keyword evidence="2" id="KW-0489">Methyltransferase</keyword>
<dbReference type="Gene3D" id="3.40.50.150">
    <property type="entry name" value="Vaccinia Virus protein VP39"/>
    <property type="match status" value="1"/>
</dbReference>
<dbReference type="InterPro" id="IPR001091">
    <property type="entry name" value="RM_Methyltransferase"/>
</dbReference>
<evidence type="ECO:0000256" key="1">
    <source>
        <dbReference type="ARBA" id="ARBA00006594"/>
    </source>
</evidence>
<evidence type="ECO:0000256" key="2">
    <source>
        <dbReference type="ARBA" id="ARBA00022603"/>
    </source>
</evidence>
<sequence length="409" mass="44519">MTSNAPHLLAVGENLVALDSLVEEFRGHVDVVYIDPPYDHGDGGRRGSQRLFAYADRRAEGWAEFIRRRLELSRPLLAPHAPYAVSIGHRRVHELARIMAEVFLGYEIVMITVDLRRAPADRLGVQRTADYVLIAVPPEVRLGAPGMTKGESRNGWNGFALSGFGEQDYPNQVYPIFVDPTDGRILGAGVSVKQASQGAPANFFPAGSVAIMPITRDGKRAVWRNARESFDHLHAAGMVRAQRPHMPGNVQSFTIQYVTAGTRRRIASGEIPVDGLDGRGTIIMGRVEPEGRGVPAIWSGAGYETRAGSERLEHLIGPDHGFAYPKPVQLIEDIVRACTGGRRDAIILDFFAGSATTLDAVAHLNAQDGGSRRAILVQLDEGDIVDRVTIPRANAALAEHGGRLEVRRA</sequence>
<dbReference type="PROSITE" id="PS00092">
    <property type="entry name" value="N6_MTASE"/>
    <property type="match status" value="1"/>
</dbReference>
<evidence type="ECO:0000256" key="3">
    <source>
        <dbReference type="ARBA" id="ARBA00022679"/>
    </source>
</evidence>
<feature type="domain" description="DNA methylase N-4/N-6" evidence="5">
    <location>
        <begin position="29"/>
        <end position="367"/>
    </location>
</feature>
<proteinExistence type="inferred from homology"/>
<dbReference type="SUPFAM" id="SSF53335">
    <property type="entry name" value="S-adenosyl-L-methionine-dependent methyltransferases"/>
    <property type="match status" value="1"/>
</dbReference>
<evidence type="ECO:0000259" key="5">
    <source>
        <dbReference type="Pfam" id="PF01555"/>
    </source>
</evidence>
<dbReference type="EC" id="2.1.1.-" evidence="4"/>
<dbReference type="InterPro" id="IPR029063">
    <property type="entry name" value="SAM-dependent_MTases_sf"/>
</dbReference>
<comment type="similarity">
    <text evidence="1 4">Belongs to the N(4)/N(6)-methyltransferase family.</text>
</comment>
<organism evidence="6 7">
    <name type="scientific">Microbacterium hominis</name>
    <dbReference type="NCBI Taxonomy" id="162426"/>
    <lineage>
        <taxon>Bacteria</taxon>
        <taxon>Bacillati</taxon>
        <taxon>Actinomycetota</taxon>
        <taxon>Actinomycetes</taxon>
        <taxon>Micrococcales</taxon>
        <taxon>Microbacteriaceae</taxon>
        <taxon>Microbacterium</taxon>
    </lineage>
</organism>
<evidence type="ECO:0000313" key="7">
    <source>
        <dbReference type="Proteomes" id="UP000233276"/>
    </source>
</evidence>
<dbReference type="KEGG" id="mhos:CXR34_08390"/>
<accession>A0A2K9D7A8</accession>
<dbReference type="GO" id="GO:0032259">
    <property type="term" value="P:methylation"/>
    <property type="evidence" value="ECO:0007669"/>
    <property type="project" value="UniProtKB-KW"/>
</dbReference>
<name>A0A2K9D7A8_9MICO</name>
<dbReference type="PRINTS" id="PR00508">
    <property type="entry name" value="S21N4MTFRASE"/>
</dbReference>
<dbReference type="RefSeq" id="WP_101306140.1">
    <property type="nucleotide sequence ID" value="NZ_CP025299.1"/>
</dbReference>
<evidence type="ECO:0000256" key="4">
    <source>
        <dbReference type="RuleBase" id="RU362026"/>
    </source>
</evidence>
<protein>
    <recommendedName>
        <fullName evidence="4">Methyltransferase</fullName>
        <ecNumber evidence="4">2.1.1.-</ecNumber>
    </recommendedName>
</protein>
<dbReference type="InterPro" id="IPR002052">
    <property type="entry name" value="DNA_methylase_N6_adenine_CS"/>
</dbReference>
<dbReference type="EMBL" id="CP025299">
    <property type="protein sequence ID" value="AUG29480.1"/>
    <property type="molecule type" value="Genomic_DNA"/>
</dbReference>
<dbReference type="Proteomes" id="UP000233276">
    <property type="component" value="Chromosome"/>
</dbReference>
<evidence type="ECO:0000313" key="6">
    <source>
        <dbReference type="EMBL" id="AUG29480.1"/>
    </source>
</evidence>